<dbReference type="EMBL" id="WAEL01000006">
    <property type="protein sequence ID" value="NID12104.1"/>
    <property type="molecule type" value="Genomic_DNA"/>
</dbReference>
<organism evidence="3 4">
    <name type="scientific">Fibrivirga algicola</name>
    <dbReference type="NCBI Taxonomy" id="2950420"/>
    <lineage>
        <taxon>Bacteria</taxon>
        <taxon>Pseudomonadati</taxon>
        <taxon>Bacteroidota</taxon>
        <taxon>Cytophagia</taxon>
        <taxon>Cytophagales</taxon>
        <taxon>Spirosomataceae</taxon>
        <taxon>Fibrivirga</taxon>
    </lineage>
</organism>
<accession>A0ABX0QPM7</accession>
<dbReference type="InterPro" id="IPR012373">
    <property type="entry name" value="Ferrdict_sens_TM"/>
</dbReference>
<dbReference type="Gene3D" id="3.55.50.30">
    <property type="match status" value="1"/>
</dbReference>
<gene>
    <name evidence="3" type="ORF">F7231_18170</name>
</gene>
<dbReference type="InterPro" id="IPR032508">
    <property type="entry name" value="FecR_C"/>
</dbReference>
<dbReference type="PANTHER" id="PTHR30273">
    <property type="entry name" value="PERIPLASMIC SIGNAL SENSOR AND SIGMA FACTOR ACTIVATOR FECR-RELATED"/>
    <property type="match status" value="1"/>
</dbReference>
<reference evidence="4" key="1">
    <citation type="submission" date="2019-09" db="EMBL/GenBank/DDBJ databases">
        <authorList>
            <person name="Jung D.-H."/>
        </authorList>
    </citation>
    <scope>NUCLEOTIDE SEQUENCE [LARGE SCALE GENOMIC DNA]</scope>
    <source>
        <strain evidence="4">JA-25</strain>
    </source>
</reference>
<evidence type="ECO:0000313" key="3">
    <source>
        <dbReference type="EMBL" id="NID12104.1"/>
    </source>
</evidence>
<dbReference type="InterPro" id="IPR006860">
    <property type="entry name" value="FecR"/>
</dbReference>
<dbReference type="RefSeq" id="WP_166692956.1">
    <property type="nucleotide sequence ID" value="NZ_WAEL01000006.1"/>
</dbReference>
<evidence type="ECO:0000313" key="4">
    <source>
        <dbReference type="Proteomes" id="UP000606008"/>
    </source>
</evidence>
<dbReference type="Pfam" id="PF16344">
    <property type="entry name" value="FecR_C"/>
    <property type="match status" value="1"/>
</dbReference>
<evidence type="ECO:0000259" key="1">
    <source>
        <dbReference type="Pfam" id="PF04773"/>
    </source>
</evidence>
<keyword evidence="4" id="KW-1185">Reference proteome</keyword>
<dbReference type="PIRSF" id="PIRSF018266">
    <property type="entry name" value="FecR"/>
    <property type="match status" value="1"/>
</dbReference>
<sequence>MDYVPDTFSTVEDFLESAAFRTWVRERRREDQVYWQQWLAQYPEKRELYEQAVSTLLAIQGTEQTLSDQQVRDKVALMLSEIPQPFSIQNTVSDWPWVRWAVAATLLVSLFFLKQLQQPIIDVFRQLGGKREQLADKANWKTVKNSTGQPLVILLPDNSSVLLSTGSQLRFHTTTKYPLREVFLKGEGFFEVAKDPTKPFIVYTADLTAKVVGTSFKIRAFEADSSTQVRVKTGKVTVASAQVPAKTILLTVNEELRLGSKKTELVKATRFSTKDDPSILIAQQFTFSYTPVSAILDKLEDCYFMPIQYDRDVLSQCTFTGELNDMPFLEKIRLICLTIESSFEIVDNQIIIHSKGCK</sequence>
<dbReference type="Gene3D" id="2.60.120.1440">
    <property type="match status" value="1"/>
</dbReference>
<feature type="domain" description="Protein FecR C-terminal" evidence="2">
    <location>
        <begin position="285"/>
        <end position="352"/>
    </location>
</feature>
<evidence type="ECO:0000259" key="2">
    <source>
        <dbReference type="Pfam" id="PF16344"/>
    </source>
</evidence>
<name>A0ABX0QPM7_9BACT</name>
<comment type="caution">
    <text evidence="3">The sequence shown here is derived from an EMBL/GenBank/DDBJ whole genome shotgun (WGS) entry which is preliminary data.</text>
</comment>
<dbReference type="Pfam" id="PF04773">
    <property type="entry name" value="FecR"/>
    <property type="match status" value="1"/>
</dbReference>
<feature type="domain" description="FecR protein" evidence="1">
    <location>
        <begin position="144"/>
        <end position="236"/>
    </location>
</feature>
<dbReference type="Proteomes" id="UP000606008">
    <property type="component" value="Unassembled WGS sequence"/>
</dbReference>
<reference evidence="4" key="2">
    <citation type="submission" date="2023-07" db="EMBL/GenBank/DDBJ databases">
        <authorList>
            <person name="Jung D.-H."/>
        </authorList>
    </citation>
    <scope>NUCLEOTIDE SEQUENCE [LARGE SCALE GENOMIC DNA]</scope>
    <source>
        <strain evidence="4">JA-25</strain>
    </source>
</reference>
<dbReference type="PANTHER" id="PTHR30273:SF2">
    <property type="entry name" value="PROTEIN FECR"/>
    <property type="match status" value="1"/>
</dbReference>
<proteinExistence type="predicted"/>
<protein>
    <submittedName>
        <fullName evidence="3">DUF4974 domain-containing protein</fullName>
    </submittedName>
</protein>